<proteinExistence type="predicted"/>
<keyword evidence="2" id="KW-0732">Signal</keyword>
<evidence type="ECO:0000313" key="3">
    <source>
        <dbReference type="EMBL" id="KZN95403.1"/>
    </source>
</evidence>
<dbReference type="OrthoDB" id="2974095at2"/>
<accession>A0A165WWG6</accession>
<name>A0A164AWV9_9BACI</name>
<accession>A0A164AWV9</accession>
<comment type="caution">
    <text evidence="3">The sequence shown here is derived from an EMBL/GenBank/DDBJ whole genome shotgun (WGS) entry which is preliminary data.</text>
</comment>
<keyword evidence="1" id="KW-0175">Coiled coil</keyword>
<feature type="signal peptide" evidence="2">
    <location>
        <begin position="1"/>
        <end position="22"/>
    </location>
</feature>
<sequence>MKKLLIISLCFTLSFLSIGPTASNVYAATSENEVPASVESNIQEVFNYAADETEEIVQELEEEFNTAEDTELEVSNLNVQNDRIIIESKVSTYNYDVDTTLEIQPEENTAQYNITYEENGDLIEKEYDLNINVIDDENFIIEFIDKETGEITIYDSSVVSASAVPYVAYIIGSQVVRLAIKGLAKKSIKVASNMGKILKHNSRGVLFEGNASKGWKHIKNGHILGKGAKKGDTLFPKNLSESQIKNIIMESLQKGTYKGQAANGYKSYEYNLNKYGINKMKVIVDKDGMIVTAYPLSGKSVIKVK</sequence>
<organism evidence="3 4">
    <name type="scientific">Aeribacillus pallidus</name>
    <dbReference type="NCBI Taxonomy" id="33936"/>
    <lineage>
        <taxon>Bacteria</taxon>
        <taxon>Bacillati</taxon>
        <taxon>Bacillota</taxon>
        <taxon>Bacilli</taxon>
        <taxon>Bacillales</taxon>
        <taxon>Bacillaceae</taxon>
        <taxon>Aeribacillus</taxon>
    </lineage>
</organism>
<gene>
    <name evidence="3" type="ORF">AZI98_14205</name>
</gene>
<dbReference type="AlphaFoldDB" id="A0A164AWV9"/>
<dbReference type="EMBL" id="LWBR01000050">
    <property type="protein sequence ID" value="KZN95403.1"/>
    <property type="molecule type" value="Genomic_DNA"/>
</dbReference>
<keyword evidence="4" id="KW-1185">Reference proteome</keyword>
<evidence type="ECO:0000256" key="2">
    <source>
        <dbReference type="SAM" id="SignalP"/>
    </source>
</evidence>
<dbReference type="Proteomes" id="UP000076476">
    <property type="component" value="Unassembled WGS sequence"/>
</dbReference>
<dbReference type="STRING" id="33936.AZI98_14205"/>
<evidence type="ECO:0000313" key="4">
    <source>
        <dbReference type="Proteomes" id="UP000076476"/>
    </source>
</evidence>
<feature type="chain" id="PRO_5038375341" evidence="2">
    <location>
        <begin position="23"/>
        <end position="305"/>
    </location>
</feature>
<dbReference type="RefSeq" id="WP_063388929.1">
    <property type="nucleotide sequence ID" value="NZ_LVHY01000052.1"/>
</dbReference>
<evidence type="ECO:0000256" key="1">
    <source>
        <dbReference type="SAM" id="Coils"/>
    </source>
</evidence>
<feature type="coiled-coil region" evidence="1">
    <location>
        <begin position="50"/>
        <end position="80"/>
    </location>
</feature>
<dbReference type="NCBIfam" id="NF038340">
    <property type="entry name" value="SAR2788_fam"/>
    <property type="match status" value="1"/>
</dbReference>
<reference evidence="3 4" key="1">
    <citation type="submission" date="2016-04" db="EMBL/GenBank/DDBJ databases">
        <title>Draft genome sequence of Aeribacillus pallidus 8m3 from petroleum reservoir.</title>
        <authorList>
            <person name="Poltaraus A.B."/>
            <person name="Nazina T.N."/>
            <person name="Tourova T.P."/>
            <person name="Malakho S.M."/>
            <person name="Korshunova A.V."/>
            <person name="Sokolova D.S."/>
        </authorList>
    </citation>
    <scope>NUCLEOTIDE SEQUENCE [LARGE SCALE GENOMIC DNA]</scope>
    <source>
        <strain evidence="3 4">8m3</strain>
    </source>
</reference>
<protein>
    <submittedName>
        <fullName evidence="3">Uncharacterized protein</fullName>
    </submittedName>
</protein>